<dbReference type="EMBL" id="JAJSOF020000036">
    <property type="protein sequence ID" value="KAJ4429147.1"/>
    <property type="molecule type" value="Genomic_DNA"/>
</dbReference>
<comment type="caution">
    <text evidence="2">The sequence shown here is derived from an EMBL/GenBank/DDBJ whole genome shotgun (WGS) entry which is preliminary data.</text>
</comment>
<reference evidence="2 3" key="1">
    <citation type="journal article" date="2022" name="Allergy">
        <title>Genome assembly and annotation of Periplaneta americana reveal a comprehensive cockroach allergen profile.</title>
        <authorList>
            <person name="Wang L."/>
            <person name="Xiong Q."/>
            <person name="Saelim N."/>
            <person name="Wang L."/>
            <person name="Nong W."/>
            <person name="Wan A.T."/>
            <person name="Shi M."/>
            <person name="Liu X."/>
            <person name="Cao Q."/>
            <person name="Hui J.H.L."/>
            <person name="Sookrung N."/>
            <person name="Leung T.F."/>
            <person name="Tungtrongchitr A."/>
            <person name="Tsui S.K.W."/>
        </authorList>
    </citation>
    <scope>NUCLEOTIDE SEQUENCE [LARGE SCALE GENOMIC DNA]</scope>
    <source>
        <strain evidence="2">PWHHKU_190912</strain>
    </source>
</reference>
<evidence type="ECO:0000256" key="1">
    <source>
        <dbReference type="SAM" id="MobiDB-lite"/>
    </source>
</evidence>
<name>A0ABQ8S545_PERAM</name>
<evidence type="ECO:0000313" key="3">
    <source>
        <dbReference type="Proteomes" id="UP001148838"/>
    </source>
</evidence>
<protein>
    <submittedName>
        <fullName evidence="2">Uncharacterized protein</fullName>
    </submittedName>
</protein>
<organism evidence="2 3">
    <name type="scientific">Periplaneta americana</name>
    <name type="common">American cockroach</name>
    <name type="synonym">Blatta americana</name>
    <dbReference type="NCBI Taxonomy" id="6978"/>
    <lineage>
        <taxon>Eukaryota</taxon>
        <taxon>Metazoa</taxon>
        <taxon>Ecdysozoa</taxon>
        <taxon>Arthropoda</taxon>
        <taxon>Hexapoda</taxon>
        <taxon>Insecta</taxon>
        <taxon>Pterygota</taxon>
        <taxon>Neoptera</taxon>
        <taxon>Polyneoptera</taxon>
        <taxon>Dictyoptera</taxon>
        <taxon>Blattodea</taxon>
        <taxon>Blattoidea</taxon>
        <taxon>Blattidae</taxon>
        <taxon>Blattinae</taxon>
        <taxon>Periplaneta</taxon>
    </lineage>
</organism>
<evidence type="ECO:0000313" key="2">
    <source>
        <dbReference type="EMBL" id="KAJ4429147.1"/>
    </source>
</evidence>
<proteinExistence type="predicted"/>
<keyword evidence="3" id="KW-1185">Reference proteome</keyword>
<sequence>MYGSGSGSPEVKPHQLLLQHQAHGALLADELGPPTDHYGSLGPAPPQSPLLPSTSLLNRHISKYSFFTKQVVEIERPHQVQRKPNCTKRVITTVPEANDAQVLKAIDPPSLEEVEDLRLKRAAENEPVEGPAQIFQCELEDVPSGMLPFLPLRESLKRNMNKRRQRKLPSHPKSLSDLHALPQEFRITTSGEQFLMFDSFDDHDNDDEDDFYRIIILTSKSHLRKLSCSAT</sequence>
<gene>
    <name evidence="2" type="ORF">ANN_26150</name>
</gene>
<accession>A0ABQ8S545</accession>
<dbReference type="Proteomes" id="UP001148838">
    <property type="component" value="Unassembled WGS sequence"/>
</dbReference>
<feature type="region of interest" description="Disordered" evidence="1">
    <location>
        <begin position="22"/>
        <end position="49"/>
    </location>
</feature>